<feature type="compositionally biased region" description="Basic and acidic residues" evidence="1">
    <location>
        <begin position="131"/>
        <end position="172"/>
    </location>
</feature>
<dbReference type="RefSeq" id="XP_062728062.1">
    <property type="nucleotide sequence ID" value="XM_062881764.1"/>
</dbReference>
<feature type="region of interest" description="Disordered" evidence="1">
    <location>
        <begin position="239"/>
        <end position="348"/>
    </location>
</feature>
<dbReference type="EMBL" id="JAFFGZ010000009">
    <property type="protein sequence ID" value="KAK4639086.1"/>
    <property type="molecule type" value="Genomic_DNA"/>
</dbReference>
<feature type="compositionally biased region" description="Basic and acidic residues" evidence="1">
    <location>
        <begin position="27"/>
        <end position="51"/>
    </location>
</feature>
<name>A0ABR0F598_9PEZI</name>
<comment type="caution">
    <text evidence="3">The sequence shown here is derived from an EMBL/GenBank/DDBJ whole genome shotgun (WGS) entry which is preliminary data.</text>
</comment>
<organism evidence="3 4">
    <name type="scientific">Podospora bellae-mahoneyi</name>
    <dbReference type="NCBI Taxonomy" id="2093777"/>
    <lineage>
        <taxon>Eukaryota</taxon>
        <taxon>Fungi</taxon>
        <taxon>Dikarya</taxon>
        <taxon>Ascomycota</taxon>
        <taxon>Pezizomycotina</taxon>
        <taxon>Sordariomycetes</taxon>
        <taxon>Sordariomycetidae</taxon>
        <taxon>Sordariales</taxon>
        <taxon>Podosporaceae</taxon>
        <taxon>Podospora</taxon>
    </lineage>
</organism>
<feature type="compositionally biased region" description="Basic and acidic residues" evidence="1">
    <location>
        <begin position="288"/>
        <end position="337"/>
    </location>
</feature>
<feature type="compositionally biased region" description="Basic and acidic residues" evidence="1">
    <location>
        <begin position="250"/>
        <end position="277"/>
    </location>
</feature>
<sequence length="348" mass="41624">MAELEEFPSRNRNKRKASPSPPPSNAEAKRSRVDDLPDYHDDHRGPPHQEDPLGYDNRSRSPFHQRHPNSSYPRRDSYRQPAPLPQEPLAPPPKKSVTQEERKRGQRLFGGILGTLSGQTREGSNLHKRRQDIERRQHERAQRQEVEDEKHRRERLERGRRERMMNQIEVDEKSMHARHEDWMEKARCLMTRSYPRILYRPWELTREQSRTVSDQVRDAEDRIDRELAVWKRERERRYRELGAPVPAPVRPREDDHRREPAHTRKEDGRRERDRPREPAPISENDSGDDGRHQQDSLPKDTQMEVDDHQPKKNEQVQEKEKDSEQKRRSSDQHHDEVMVQDAEDTVIY</sequence>
<dbReference type="Pfam" id="PF04696">
    <property type="entry name" value="Pinin_SDK_memA"/>
    <property type="match status" value="1"/>
</dbReference>
<accession>A0ABR0F598</accession>
<protein>
    <recommendedName>
        <fullName evidence="2">Pinin/SDK/MemA protein domain-containing protein</fullName>
    </recommendedName>
</protein>
<evidence type="ECO:0000313" key="4">
    <source>
        <dbReference type="Proteomes" id="UP001322138"/>
    </source>
</evidence>
<dbReference type="InterPro" id="IPR006786">
    <property type="entry name" value="Pinin_SDK_MemA"/>
</dbReference>
<feature type="domain" description="Pinin/SDK/MemA protein" evidence="2">
    <location>
        <begin position="99"/>
        <end position="216"/>
    </location>
</feature>
<evidence type="ECO:0000256" key="1">
    <source>
        <dbReference type="SAM" id="MobiDB-lite"/>
    </source>
</evidence>
<dbReference type="Proteomes" id="UP001322138">
    <property type="component" value="Unassembled WGS sequence"/>
</dbReference>
<evidence type="ECO:0000259" key="2">
    <source>
        <dbReference type="Pfam" id="PF04696"/>
    </source>
</evidence>
<feature type="compositionally biased region" description="Pro residues" evidence="1">
    <location>
        <begin position="82"/>
        <end position="94"/>
    </location>
</feature>
<reference evidence="3 4" key="1">
    <citation type="journal article" date="2023" name="bioRxiv">
        <title>High-quality genome assemblies of four members of thePodospora anserinaspecies complex.</title>
        <authorList>
            <person name="Ament-Velasquez S.L."/>
            <person name="Vogan A.A."/>
            <person name="Wallerman O."/>
            <person name="Hartmann F."/>
            <person name="Gautier V."/>
            <person name="Silar P."/>
            <person name="Giraud T."/>
            <person name="Johannesson H."/>
        </authorList>
    </citation>
    <scope>NUCLEOTIDE SEQUENCE [LARGE SCALE GENOMIC DNA]</scope>
    <source>
        <strain evidence="3 4">CBS 112042</strain>
    </source>
</reference>
<keyword evidence="4" id="KW-1185">Reference proteome</keyword>
<gene>
    <name evidence="3" type="ORF">QC761_701768</name>
</gene>
<evidence type="ECO:0000313" key="3">
    <source>
        <dbReference type="EMBL" id="KAK4639086.1"/>
    </source>
</evidence>
<proteinExistence type="predicted"/>
<feature type="region of interest" description="Disordered" evidence="1">
    <location>
        <begin position="1"/>
        <end position="172"/>
    </location>
</feature>
<dbReference type="GeneID" id="87901246"/>